<name>A0A382EQI2_9ZZZZ</name>
<accession>A0A382EQI2</accession>
<dbReference type="InterPro" id="IPR011991">
    <property type="entry name" value="ArsR-like_HTH"/>
</dbReference>
<dbReference type="GO" id="GO:0043200">
    <property type="term" value="P:response to amino acid"/>
    <property type="evidence" value="ECO:0007669"/>
    <property type="project" value="TreeGrafter"/>
</dbReference>
<keyword evidence="1" id="KW-0805">Transcription regulation</keyword>
<sequence length="162" mass="17745">MPSLADITENDVITLDQVDRDILVNLQNDGRSSASHIASEIGMSIPAVTDRIKKLQESGIIMGFTAVLNHRKVGLDVSAFITVISESSSHYSDVVRKTNKSPEIIQCFTTTGNGSHVLFALVENTHALEKLLRKIQSWPGVMRTETQIILSSYKGINAVQIP</sequence>
<dbReference type="SUPFAM" id="SSF54909">
    <property type="entry name" value="Dimeric alpha+beta barrel"/>
    <property type="match status" value="1"/>
</dbReference>
<dbReference type="AlphaFoldDB" id="A0A382EQI2"/>
<dbReference type="PANTHER" id="PTHR30154:SF53">
    <property type="entry name" value="HTH-TYPE TRANSCRIPTIONAL REGULATOR LRPC"/>
    <property type="match status" value="1"/>
</dbReference>
<evidence type="ECO:0000259" key="4">
    <source>
        <dbReference type="PROSITE" id="PS50956"/>
    </source>
</evidence>
<gene>
    <name evidence="5" type="ORF">METZ01_LOCUS205802</name>
</gene>
<dbReference type="InterPro" id="IPR036390">
    <property type="entry name" value="WH_DNA-bd_sf"/>
</dbReference>
<keyword evidence="3" id="KW-0804">Transcription</keyword>
<dbReference type="Pfam" id="PF01037">
    <property type="entry name" value="AsnC_trans_reg"/>
    <property type="match status" value="1"/>
</dbReference>
<dbReference type="GO" id="GO:0005829">
    <property type="term" value="C:cytosol"/>
    <property type="evidence" value="ECO:0007669"/>
    <property type="project" value="TreeGrafter"/>
</dbReference>
<dbReference type="InterPro" id="IPR036388">
    <property type="entry name" value="WH-like_DNA-bd_sf"/>
</dbReference>
<dbReference type="PROSITE" id="PS50956">
    <property type="entry name" value="HTH_ASNC_2"/>
    <property type="match status" value="1"/>
</dbReference>
<reference evidence="5" key="1">
    <citation type="submission" date="2018-05" db="EMBL/GenBank/DDBJ databases">
        <authorList>
            <person name="Lanie J.A."/>
            <person name="Ng W.-L."/>
            <person name="Kazmierczak K.M."/>
            <person name="Andrzejewski T.M."/>
            <person name="Davidsen T.M."/>
            <person name="Wayne K.J."/>
            <person name="Tettelin H."/>
            <person name="Glass J.I."/>
            <person name="Rusch D."/>
            <person name="Podicherti R."/>
            <person name="Tsui H.-C.T."/>
            <person name="Winkler M.E."/>
        </authorList>
    </citation>
    <scope>NUCLEOTIDE SEQUENCE</scope>
</reference>
<dbReference type="InterPro" id="IPR019888">
    <property type="entry name" value="Tscrpt_reg_AsnC-like"/>
</dbReference>
<dbReference type="PRINTS" id="PR00033">
    <property type="entry name" value="HTHASNC"/>
</dbReference>
<protein>
    <recommendedName>
        <fullName evidence="4">HTH asnC-type domain-containing protein</fullName>
    </recommendedName>
</protein>
<dbReference type="PANTHER" id="PTHR30154">
    <property type="entry name" value="LEUCINE-RESPONSIVE REGULATORY PROTEIN"/>
    <property type="match status" value="1"/>
</dbReference>
<dbReference type="Gene3D" id="3.30.70.920">
    <property type="match status" value="1"/>
</dbReference>
<evidence type="ECO:0000313" key="5">
    <source>
        <dbReference type="EMBL" id="SVB52948.1"/>
    </source>
</evidence>
<dbReference type="SMART" id="SM00344">
    <property type="entry name" value="HTH_ASNC"/>
    <property type="match status" value="1"/>
</dbReference>
<dbReference type="InterPro" id="IPR019887">
    <property type="entry name" value="Tscrpt_reg_AsnC/Lrp_C"/>
</dbReference>
<dbReference type="EMBL" id="UINC01045777">
    <property type="protein sequence ID" value="SVB52948.1"/>
    <property type="molecule type" value="Genomic_DNA"/>
</dbReference>
<keyword evidence="2" id="KW-0238">DNA-binding</keyword>
<dbReference type="InterPro" id="IPR011008">
    <property type="entry name" value="Dimeric_a/b-barrel"/>
</dbReference>
<proteinExistence type="predicted"/>
<dbReference type="Pfam" id="PF13412">
    <property type="entry name" value="HTH_24"/>
    <property type="match status" value="1"/>
</dbReference>
<feature type="domain" description="HTH asnC-type" evidence="4">
    <location>
        <begin position="15"/>
        <end position="76"/>
    </location>
</feature>
<organism evidence="5">
    <name type="scientific">marine metagenome</name>
    <dbReference type="NCBI Taxonomy" id="408172"/>
    <lineage>
        <taxon>unclassified sequences</taxon>
        <taxon>metagenomes</taxon>
        <taxon>ecological metagenomes</taxon>
    </lineage>
</organism>
<dbReference type="Gene3D" id="1.10.10.10">
    <property type="entry name" value="Winged helix-like DNA-binding domain superfamily/Winged helix DNA-binding domain"/>
    <property type="match status" value="1"/>
</dbReference>
<evidence type="ECO:0000256" key="1">
    <source>
        <dbReference type="ARBA" id="ARBA00023015"/>
    </source>
</evidence>
<dbReference type="GO" id="GO:0043565">
    <property type="term" value="F:sequence-specific DNA binding"/>
    <property type="evidence" value="ECO:0007669"/>
    <property type="project" value="InterPro"/>
</dbReference>
<evidence type="ECO:0000256" key="3">
    <source>
        <dbReference type="ARBA" id="ARBA00023163"/>
    </source>
</evidence>
<evidence type="ECO:0000256" key="2">
    <source>
        <dbReference type="ARBA" id="ARBA00023125"/>
    </source>
</evidence>
<dbReference type="CDD" id="cd00090">
    <property type="entry name" value="HTH_ARSR"/>
    <property type="match status" value="1"/>
</dbReference>
<dbReference type="SUPFAM" id="SSF46785">
    <property type="entry name" value="Winged helix' DNA-binding domain"/>
    <property type="match status" value="1"/>
</dbReference>
<dbReference type="InterPro" id="IPR000485">
    <property type="entry name" value="AsnC-type_HTH_dom"/>
</dbReference>